<evidence type="ECO:0000256" key="4">
    <source>
        <dbReference type="SAM" id="MobiDB-lite"/>
    </source>
</evidence>
<dbReference type="InterPro" id="IPR003593">
    <property type="entry name" value="AAA+_ATPase"/>
</dbReference>
<accession>A0A430FUJ9</accession>
<dbReference type="Pfam" id="PF01580">
    <property type="entry name" value="FtsK_SpoIIIE"/>
    <property type="match status" value="1"/>
</dbReference>
<dbReference type="GO" id="GO:0005524">
    <property type="term" value="F:ATP binding"/>
    <property type="evidence" value="ECO:0007669"/>
    <property type="project" value="UniProtKB-UniRule"/>
</dbReference>
<evidence type="ECO:0000256" key="2">
    <source>
        <dbReference type="ARBA" id="ARBA00022840"/>
    </source>
</evidence>
<comment type="caution">
    <text evidence="7">The sequence shown here is derived from an EMBL/GenBank/DDBJ whole genome shotgun (WGS) entry which is preliminary data.</text>
</comment>
<dbReference type="SMART" id="SM00382">
    <property type="entry name" value="AAA"/>
    <property type="match status" value="2"/>
</dbReference>
<evidence type="ECO:0000259" key="6">
    <source>
        <dbReference type="PROSITE" id="PS50901"/>
    </source>
</evidence>
<feature type="domain" description="FtsK" evidence="6">
    <location>
        <begin position="130"/>
        <end position="313"/>
    </location>
</feature>
<feature type="binding site" evidence="3">
    <location>
        <begin position="148"/>
        <end position="155"/>
    </location>
    <ligand>
        <name>ATP</name>
        <dbReference type="ChEBI" id="CHEBI:30616"/>
    </ligand>
</feature>
<name>A0A430FUJ9_9BIFI</name>
<dbReference type="AlphaFoldDB" id="A0A430FUJ9"/>
<evidence type="ECO:0000256" key="3">
    <source>
        <dbReference type="PROSITE-ProRule" id="PRU00289"/>
    </source>
</evidence>
<dbReference type="EMBL" id="QXGK01000007">
    <property type="protein sequence ID" value="RSX56976.1"/>
    <property type="molecule type" value="Genomic_DNA"/>
</dbReference>
<dbReference type="InterPro" id="IPR002543">
    <property type="entry name" value="FtsK_dom"/>
</dbReference>
<keyword evidence="1 3" id="KW-0547">Nucleotide-binding</keyword>
<dbReference type="GO" id="GO:0003677">
    <property type="term" value="F:DNA binding"/>
    <property type="evidence" value="ECO:0007669"/>
    <property type="project" value="InterPro"/>
</dbReference>
<dbReference type="SUPFAM" id="SSF52540">
    <property type="entry name" value="P-loop containing nucleoside triphosphate hydrolases"/>
    <property type="match status" value="2"/>
</dbReference>
<dbReference type="CDD" id="cd01127">
    <property type="entry name" value="TrwB_TraG_TraD_VirD4"/>
    <property type="match status" value="1"/>
</dbReference>
<reference evidence="7 8" key="1">
    <citation type="submission" date="2018-09" db="EMBL/GenBank/DDBJ databases">
        <title>Characterization of the phylogenetic diversity of five novel species belonging to the genus Bifidobacterium.</title>
        <authorList>
            <person name="Lugli G.A."/>
            <person name="Duranti S."/>
            <person name="Milani C."/>
        </authorList>
    </citation>
    <scope>NUCLEOTIDE SEQUENCE [LARGE SCALE GENOMIC DNA]</scope>
    <source>
        <strain evidence="7 8">2033B</strain>
    </source>
</reference>
<keyword evidence="5" id="KW-0472">Membrane</keyword>
<evidence type="ECO:0000256" key="1">
    <source>
        <dbReference type="ARBA" id="ARBA00022741"/>
    </source>
</evidence>
<feature type="compositionally biased region" description="Pro residues" evidence="4">
    <location>
        <begin position="485"/>
        <end position="494"/>
    </location>
</feature>
<protein>
    <submittedName>
        <fullName evidence="7">DNA segregation ATPase and related proteins (FtsK/SpoIIIE family)</fullName>
    </submittedName>
</protein>
<evidence type="ECO:0000256" key="5">
    <source>
        <dbReference type="SAM" id="Phobius"/>
    </source>
</evidence>
<dbReference type="InterPro" id="IPR050206">
    <property type="entry name" value="FtsK/SpoIIIE/SftA"/>
</dbReference>
<dbReference type="PANTHER" id="PTHR22683">
    <property type="entry name" value="SPORULATION PROTEIN RELATED"/>
    <property type="match status" value="1"/>
</dbReference>
<evidence type="ECO:0000313" key="7">
    <source>
        <dbReference type="EMBL" id="RSX56976.1"/>
    </source>
</evidence>
<dbReference type="PROSITE" id="PS50901">
    <property type="entry name" value="FTSK"/>
    <property type="match status" value="1"/>
</dbReference>
<keyword evidence="5" id="KW-0812">Transmembrane</keyword>
<gene>
    <name evidence="7" type="ORF">D2E24_0921</name>
</gene>
<feature type="region of interest" description="Disordered" evidence="4">
    <location>
        <begin position="470"/>
        <end position="510"/>
    </location>
</feature>
<keyword evidence="5" id="KW-1133">Transmembrane helix</keyword>
<sequence>MAGAPLAAQIVMIAVMLAQGRWLFALMVLPSAVGCVASLLLAAGRSAIDRSDTGPDGRDDGRVDGSRPAVSGTSAARPEDGPAVFPERCPPWEELALPDPAAEPLVWRHIVRRWLAGGDWAAVLGIDAESRPYRLDLTRQGPHALVAGTTGSGKSVLLETWCLALACANPPSRLTFVFLDFKGGSTFNRLSRLPHARGTVGDLDLAHAVRALAALEEELRRREALAAAHGVGDLSVMDDPPPRLVIVVDEFHALRAQLPDYVDRLTRIAAVGRSLGMHLIACTQNPSGQVNAQMHANLSIGICLRVRDAMQSRELVGAPHAAAIAPSMPGAAYITDGGSVDAVRCAAVRDVDALVGRIGLAARFCALAPAEPLFSAPLPRVVASSDDAADDTDGNDATGWPTLVPFALADDGIALHTASLRLDEGNIAVVGGHGRGRSTLLGMLERRLAVMPGVRLTVVAAGGNGFRVREHARPGSWPDAHGSGPGPPPPPPSPRRARRTADAPVTPDGCADDGRRIWLVDDADALLDPMAVDPMAHRLRRAMRDPGVTVVFAVLSMRHVRVPDDCTTRIVFPSGERHADLMLGIPADLLSRIGVCDPDVPGRAVLLEHGRAVPVQCHAGNSPPVTS</sequence>
<keyword evidence="2 3" id="KW-0067">ATP-binding</keyword>
<keyword evidence="8" id="KW-1185">Reference proteome</keyword>
<dbReference type="InterPro" id="IPR027417">
    <property type="entry name" value="P-loop_NTPase"/>
</dbReference>
<dbReference type="Gene3D" id="3.40.50.300">
    <property type="entry name" value="P-loop containing nucleotide triphosphate hydrolases"/>
    <property type="match status" value="1"/>
</dbReference>
<dbReference type="PANTHER" id="PTHR22683:SF1">
    <property type="entry name" value="TYPE VII SECRETION SYSTEM PROTEIN ESSC"/>
    <property type="match status" value="1"/>
</dbReference>
<dbReference type="Proteomes" id="UP000287470">
    <property type="component" value="Unassembled WGS sequence"/>
</dbReference>
<evidence type="ECO:0000313" key="8">
    <source>
        <dbReference type="Proteomes" id="UP000287470"/>
    </source>
</evidence>
<proteinExistence type="predicted"/>
<organism evidence="7 8">
    <name type="scientific">Bifidobacterium samirii</name>
    <dbReference type="NCBI Taxonomy" id="2306974"/>
    <lineage>
        <taxon>Bacteria</taxon>
        <taxon>Bacillati</taxon>
        <taxon>Actinomycetota</taxon>
        <taxon>Actinomycetes</taxon>
        <taxon>Bifidobacteriales</taxon>
        <taxon>Bifidobacteriaceae</taxon>
        <taxon>Bifidobacterium</taxon>
    </lineage>
</organism>
<feature type="compositionally biased region" description="Basic and acidic residues" evidence="4">
    <location>
        <begin position="50"/>
        <end position="65"/>
    </location>
</feature>
<feature type="region of interest" description="Disordered" evidence="4">
    <location>
        <begin position="50"/>
        <end position="84"/>
    </location>
</feature>
<feature type="transmembrane region" description="Helical" evidence="5">
    <location>
        <begin position="22"/>
        <end position="43"/>
    </location>
</feature>